<sequence length="112" mass="13270">QGYYRLPLLSIPIEVDSGELKEGTVRCCLCDQVFPHVALGNHLRWNHNSYIGDKRTCPICDEDTGPHNYSRHFITHCWGLRFRCPFPLCSYPPTWRVDNRDRHTRHCRYRPT</sequence>
<dbReference type="EMBL" id="KZ293644">
    <property type="protein sequence ID" value="PBL03687.1"/>
    <property type="molecule type" value="Genomic_DNA"/>
</dbReference>
<reference evidence="2" key="1">
    <citation type="journal article" date="2017" name="Nat. Ecol. Evol.">
        <title>Genome expansion and lineage-specific genetic innovations in the forest pathogenic fungi Armillaria.</title>
        <authorList>
            <person name="Sipos G."/>
            <person name="Prasanna A.N."/>
            <person name="Walter M.C."/>
            <person name="O'Connor E."/>
            <person name="Balint B."/>
            <person name="Krizsan K."/>
            <person name="Kiss B."/>
            <person name="Hess J."/>
            <person name="Varga T."/>
            <person name="Slot J."/>
            <person name="Riley R."/>
            <person name="Boka B."/>
            <person name="Rigling D."/>
            <person name="Barry K."/>
            <person name="Lee J."/>
            <person name="Mihaltcheva S."/>
            <person name="LaButti K."/>
            <person name="Lipzen A."/>
            <person name="Waldron R."/>
            <person name="Moloney N.M."/>
            <person name="Sperisen C."/>
            <person name="Kredics L."/>
            <person name="Vagvoelgyi C."/>
            <person name="Patrignani A."/>
            <person name="Fitzpatrick D."/>
            <person name="Nagy I."/>
            <person name="Doyle S."/>
            <person name="Anderson J.B."/>
            <person name="Grigoriev I.V."/>
            <person name="Gueldener U."/>
            <person name="Muensterkoetter M."/>
            <person name="Nagy L.G."/>
        </authorList>
    </citation>
    <scope>NUCLEOTIDE SEQUENCE [LARGE SCALE GENOMIC DNA]</scope>
    <source>
        <strain evidence="2">Ar21-2</strain>
    </source>
</reference>
<name>A0A2H3EZ28_ARMGA</name>
<dbReference type="InParanoid" id="A0A2H3EZ28"/>
<gene>
    <name evidence="1" type="ORF">ARMGADRAFT_27977</name>
</gene>
<organism evidence="1 2">
    <name type="scientific">Armillaria gallica</name>
    <name type="common">Bulbous honey fungus</name>
    <name type="synonym">Armillaria bulbosa</name>
    <dbReference type="NCBI Taxonomy" id="47427"/>
    <lineage>
        <taxon>Eukaryota</taxon>
        <taxon>Fungi</taxon>
        <taxon>Dikarya</taxon>
        <taxon>Basidiomycota</taxon>
        <taxon>Agaricomycotina</taxon>
        <taxon>Agaricomycetes</taxon>
        <taxon>Agaricomycetidae</taxon>
        <taxon>Agaricales</taxon>
        <taxon>Marasmiineae</taxon>
        <taxon>Physalacriaceae</taxon>
        <taxon>Armillaria</taxon>
    </lineage>
</organism>
<protein>
    <submittedName>
        <fullName evidence="1">Uncharacterized protein</fullName>
    </submittedName>
</protein>
<accession>A0A2H3EZ28</accession>
<feature type="non-terminal residue" evidence="1">
    <location>
        <position position="1"/>
    </location>
</feature>
<evidence type="ECO:0000313" key="1">
    <source>
        <dbReference type="EMBL" id="PBL03687.1"/>
    </source>
</evidence>
<dbReference type="AlphaFoldDB" id="A0A2H3EZ28"/>
<proteinExistence type="predicted"/>
<evidence type="ECO:0000313" key="2">
    <source>
        <dbReference type="Proteomes" id="UP000217790"/>
    </source>
</evidence>
<dbReference type="Proteomes" id="UP000217790">
    <property type="component" value="Unassembled WGS sequence"/>
</dbReference>
<keyword evidence="2" id="KW-1185">Reference proteome</keyword>